<dbReference type="EMBL" id="EAAA01002952">
    <property type="status" value="NOT_ANNOTATED_CDS"/>
    <property type="molecule type" value="Genomic_DNA"/>
</dbReference>
<dbReference type="AlphaFoldDB" id="H2XMR2"/>
<organism evidence="1 2">
    <name type="scientific">Ciona intestinalis</name>
    <name type="common">Transparent sea squirt</name>
    <name type="synonym">Ascidia intestinalis</name>
    <dbReference type="NCBI Taxonomy" id="7719"/>
    <lineage>
        <taxon>Eukaryota</taxon>
        <taxon>Metazoa</taxon>
        <taxon>Chordata</taxon>
        <taxon>Tunicata</taxon>
        <taxon>Ascidiacea</taxon>
        <taxon>Phlebobranchia</taxon>
        <taxon>Cionidae</taxon>
        <taxon>Ciona</taxon>
    </lineage>
</organism>
<proteinExistence type="predicted"/>
<name>H2XMR2_CIOIN</name>
<reference evidence="2" key="1">
    <citation type="journal article" date="2002" name="Science">
        <title>The draft genome of Ciona intestinalis: insights into chordate and vertebrate origins.</title>
        <authorList>
            <person name="Dehal P."/>
            <person name="Satou Y."/>
            <person name="Campbell R.K."/>
            <person name="Chapman J."/>
            <person name="Degnan B."/>
            <person name="De Tomaso A."/>
            <person name="Davidson B."/>
            <person name="Di Gregorio A."/>
            <person name="Gelpke M."/>
            <person name="Goodstein D.M."/>
            <person name="Harafuji N."/>
            <person name="Hastings K.E."/>
            <person name="Ho I."/>
            <person name="Hotta K."/>
            <person name="Huang W."/>
            <person name="Kawashima T."/>
            <person name="Lemaire P."/>
            <person name="Martinez D."/>
            <person name="Meinertzhagen I.A."/>
            <person name="Necula S."/>
            <person name="Nonaka M."/>
            <person name="Putnam N."/>
            <person name="Rash S."/>
            <person name="Saiga H."/>
            <person name="Satake M."/>
            <person name="Terry A."/>
            <person name="Yamada L."/>
            <person name="Wang H.G."/>
            <person name="Awazu S."/>
            <person name="Azumi K."/>
            <person name="Boore J."/>
            <person name="Branno M."/>
            <person name="Chin-Bow S."/>
            <person name="DeSantis R."/>
            <person name="Doyle S."/>
            <person name="Francino P."/>
            <person name="Keys D.N."/>
            <person name="Haga S."/>
            <person name="Hayashi H."/>
            <person name="Hino K."/>
            <person name="Imai K.S."/>
            <person name="Inaba K."/>
            <person name="Kano S."/>
            <person name="Kobayashi K."/>
            <person name="Kobayashi M."/>
            <person name="Lee B.I."/>
            <person name="Makabe K.W."/>
            <person name="Manohar C."/>
            <person name="Matassi G."/>
            <person name="Medina M."/>
            <person name="Mochizuki Y."/>
            <person name="Mount S."/>
            <person name="Morishita T."/>
            <person name="Miura S."/>
            <person name="Nakayama A."/>
            <person name="Nishizaka S."/>
            <person name="Nomoto H."/>
            <person name="Ohta F."/>
            <person name="Oishi K."/>
            <person name="Rigoutsos I."/>
            <person name="Sano M."/>
            <person name="Sasaki A."/>
            <person name="Sasakura Y."/>
            <person name="Shoguchi E."/>
            <person name="Shin-i T."/>
            <person name="Spagnuolo A."/>
            <person name="Stainier D."/>
            <person name="Suzuki M.M."/>
            <person name="Tassy O."/>
            <person name="Takatori N."/>
            <person name="Tokuoka M."/>
            <person name="Yagi K."/>
            <person name="Yoshizaki F."/>
            <person name="Wada S."/>
            <person name="Zhang C."/>
            <person name="Hyatt P.D."/>
            <person name="Larimer F."/>
            <person name="Detter C."/>
            <person name="Doggett N."/>
            <person name="Glavina T."/>
            <person name="Hawkins T."/>
            <person name="Richardson P."/>
            <person name="Lucas S."/>
            <person name="Kohara Y."/>
            <person name="Levine M."/>
            <person name="Satoh N."/>
            <person name="Rokhsar D.S."/>
        </authorList>
    </citation>
    <scope>NUCLEOTIDE SEQUENCE [LARGE SCALE GENOMIC DNA]</scope>
</reference>
<reference evidence="1" key="3">
    <citation type="submission" date="2025-08" db="UniProtKB">
        <authorList>
            <consortium name="Ensembl"/>
        </authorList>
    </citation>
    <scope>IDENTIFICATION</scope>
</reference>
<reference evidence="1" key="4">
    <citation type="submission" date="2025-09" db="UniProtKB">
        <authorList>
            <consortium name="Ensembl"/>
        </authorList>
    </citation>
    <scope>IDENTIFICATION</scope>
</reference>
<sequence>MLYSLTKDMFLITLISNTPTVQLSGVAWLTKTISL</sequence>
<reference evidence="1" key="2">
    <citation type="journal article" date="2008" name="Genome Biol.">
        <title>Improved genome assembly and evidence-based global gene model set for the chordate Ciona intestinalis: new insight into intron and operon populations.</title>
        <authorList>
            <person name="Satou Y."/>
            <person name="Mineta K."/>
            <person name="Ogasawara M."/>
            <person name="Sasakura Y."/>
            <person name="Shoguchi E."/>
            <person name="Ueno K."/>
            <person name="Yamada L."/>
            <person name="Matsumoto J."/>
            <person name="Wasserscheid J."/>
            <person name="Dewar K."/>
            <person name="Wiley G.B."/>
            <person name="Macmil S.L."/>
            <person name="Roe B.A."/>
            <person name="Zeller R.W."/>
            <person name="Hastings K.E."/>
            <person name="Lemaire P."/>
            <person name="Lindquist E."/>
            <person name="Endo T."/>
            <person name="Hotta K."/>
            <person name="Inaba K."/>
        </authorList>
    </citation>
    <scope>NUCLEOTIDE SEQUENCE [LARGE SCALE GENOMIC DNA]</scope>
    <source>
        <strain evidence="1">wild type</strain>
    </source>
</reference>
<protein>
    <submittedName>
        <fullName evidence="1">Uncharacterized protein</fullName>
    </submittedName>
</protein>
<dbReference type="InParanoid" id="H2XMR2"/>
<keyword evidence="2" id="KW-1185">Reference proteome</keyword>
<dbReference type="Ensembl" id="ENSCINT00000036338.1">
    <property type="protein sequence ID" value="ENSCINP00000030945.1"/>
    <property type="gene ID" value="ENSCING00000023977.1"/>
</dbReference>
<dbReference type="HOGENOM" id="CLU_3368248_0_0_1"/>
<accession>H2XMR2</accession>
<evidence type="ECO:0000313" key="2">
    <source>
        <dbReference type="Proteomes" id="UP000008144"/>
    </source>
</evidence>
<dbReference type="Proteomes" id="UP000008144">
    <property type="component" value="Chromosome 9"/>
</dbReference>
<evidence type="ECO:0000313" key="1">
    <source>
        <dbReference type="Ensembl" id="ENSCINP00000030945.1"/>
    </source>
</evidence>